<feature type="domain" description="DUF362" evidence="1">
    <location>
        <begin position="38"/>
        <end position="230"/>
    </location>
</feature>
<dbReference type="EMBL" id="AGYR01000035">
    <property type="protein sequence ID" value="ENZ13178.1"/>
    <property type="molecule type" value="Genomic_DNA"/>
</dbReference>
<dbReference type="AlphaFoldDB" id="A0A0E2H8I4"/>
<reference evidence="2 3" key="1">
    <citation type="submission" date="2013-01" db="EMBL/GenBank/DDBJ databases">
        <title>The Genome Sequence of Clostridium clostridioforme 90A8.</title>
        <authorList>
            <consortium name="The Broad Institute Genome Sequencing Platform"/>
            <person name="Earl A."/>
            <person name="Ward D."/>
            <person name="Feldgarden M."/>
            <person name="Gevers D."/>
            <person name="Courvalin P."/>
            <person name="Lambert T."/>
            <person name="Walker B."/>
            <person name="Young S.K."/>
            <person name="Zeng Q."/>
            <person name="Gargeya S."/>
            <person name="Fitzgerald M."/>
            <person name="Haas B."/>
            <person name="Abouelleil A."/>
            <person name="Alvarado L."/>
            <person name="Arachchi H.M."/>
            <person name="Berlin A.M."/>
            <person name="Chapman S.B."/>
            <person name="Dewar J."/>
            <person name="Goldberg J."/>
            <person name="Griggs A."/>
            <person name="Gujja S."/>
            <person name="Hansen M."/>
            <person name="Howarth C."/>
            <person name="Imamovic A."/>
            <person name="Larimer J."/>
            <person name="McCowan C."/>
            <person name="Murphy C."/>
            <person name="Neiman D."/>
            <person name="Pearson M."/>
            <person name="Priest M."/>
            <person name="Roberts A."/>
            <person name="Saif S."/>
            <person name="Shea T."/>
            <person name="Sisk P."/>
            <person name="Sykes S."/>
            <person name="Wortman J."/>
            <person name="Nusbaum C."/>
            <person name="Birren B."/>
        </authorList>
    </citation>
    <scope>NUCLEOTIDE SEQUENCE [LARGE SCALE GENOMIC DNA]</scope>
    <source>
        <strain evidence="2 3">90A8</strain>
    </source>
</reference>
<dbReference type="Pfam" id="PF04015">
    <property type="entry name" value="DUF362"/>
    <property type="match status" value="1"/>
</dbReference>
<evidence type="ECO:0000259" key="1">
    <source>
        <dbReference type="Pfam" id="PF04015"/>
    </source>
</evidence>
<dbReference type="InterPro" id="IPR007160">
    <property type="entry name" value="DUF362"/>
</dbReference>
<gene>
    <name evidence="2" type="ORF">HMPREF1090_03115</name>
</gene>
<evidence type="ECO:0000313" key="2">
    <source>
        <dbReference type="EMBL" id="ENZ13178.1"/>
    </source>
</evidence>
<protein>
    <recommendedName>
        <fullName evidence="1">DUF362 domain-containing protein</fullName>
    </recommendedName>
</protein>
<dbReference type="RefSeq" id="WP_002587659.1">
    <property type="nucleotide sequence ID" value="NZ_KB850977.1"/>
</dbReference>
<dbReference type="Proteomes" id="UP000013085">
    <property type="component" value="Unassembled WGS sequence"/>
</dbReference>
<comment type="caution">
    <text evidence="2">The sequence shown here is derived from an EMBL/GenBank/DDBJ whole genome shotgun (WGS) entry which is preliminary data.</text>
</comment>
<dbReference type="PATRIC" id="fig|999408.3.peg.3370"/>
<name>A0A0E2H8I4_9FIRM</name>
<organism evidence="2 3">
    <name type="scientific">[Clostridium] clostridioforme 90A8</name>
    <dbReference type="NCBI Taxonomy" id="999408"/>
    <lineage>
        <taxon>Bacteria</taxon>
        <taxon>Bacillati</taxon>
        <taxon>Bacillota</taxon>
        <taxon>Clostridia</taxon>
        <taxon>Lachnospirales</taxon>
        <taxon>Lachnospiraceae</taxon>
        <taxon>Enterocloster</taxon>
    </lineage>
</organism>
<dbReference type="HOGENOM" id="CLU_047797_1_0_9"/>
<sequence>MEKNDIFIIHGTDYKNMAKRILEQAGVAADIGDTNKKVALKPNLVTAKAPSSGATTHSELLAGVIEYLQEHGFQNITIMEGSWVGDHTEDAFRAAGYHQVCSRYGVPFVDLQRDTWKEYDAGGMKIKLCDKAAAVDYMINMPVLKGHCQTTVTCALKNSKGVIPNSEKRRFHTLGLHKPIAHLNTIARNDFILVDNICGDLDFEEGGNPVVMNRVLGFKDPVLCDAFVCDCMGYSVDDVPYITMARNLGVGSTDTAHANMIYLNRATEAHSKFRMTRRVQHLAAYTAPEDACSACYGSLIYALDRLNDMGYLRKGLPPVCIGQGYKGQEGAIGVGQCTSCFAKTLGGCPPKAADIVEFLGNQWQ</sequence>
<proteinExistence type="predicted"/>
<evidence type="ECO:0000313" key="3">
    <source>
        <dbReference type="Proteomes" id="UP000013085"/>
    </source>
</evidence>
<accession>A0A0E2H8I4</accession>